<dbReference type="SMART" id="SM01134">
    <property type="entry name" value="DeoRC"/>
    <property type="match status" value="1"/>
</dbReference>
<dbReference type="InterPro" id="IPR036388">
    <property type="entry name" value="WH-like_DNA-bd_sf"/>
</dbReference>
<dbReference type="InterPro" id="IPR001034">
    <property type="entry name" value="DeoR_HTH"/>
</dbReference>
<dbReference type="GO" id="GO:0003677">
    <property type="term" value="F:DNA binding"/>
    <property type="evidence" value="ECO:0007669"/>
    <property type="project" value="UniProtKB-KW"/>
</dbReference>
<dbReference type="EMBL" id="FOWC01000001">
    <property type="protein sequence ID" value="SFO35182.1"/>
    <property type="molecule type" value="Genomic_DNA"/>
</dbReference>
<gene>
    <name evidence="5" type="ORF">SAMN05421854_1011602</name>
</gene>
<dbReference type="AlphaFoldDB" id="A0A1I5GGV4"/>
<dbReference type="InterPro" id="IPR050313">
    <property type="entry name" value="Carb_Metab_HTH_regulators"/>
</dbReference>
<dbReference type="InterPro" id="IPR037171">
    <property type="entry name" value="NagB/RpiA_transferase-like"/>
</dbReference>
<dbReference type="GO" id="GO:0003700">
    <property type="term" value="F:DNA-binding transcription factor activity"/>
    <property type="evidence" value="ECO:0007669"/>
    <property type="project" value="InterPro"/>
</dbReference>
<dbReference type="PROSITE" id="PS00894">
    <property type="entry name" value="HTH_DEOR_1"/>
    <property type="match status" value="1"/>
</dbReference>
<dbReference type="Gene3D" id="1.10.10.10">
    <property type="entry name" value="Winged helix-like DNA-binding domain superfamily/Winged helix DNA-binding domain"/>
    <property type="match status" value="1"/>
</dbReference>
<dbReference type="Pfam" id="PF08220">
    <property type="entry name" value="HTH_DeoR"/>
    <property type="match status" value="1"/>
</dbReference>
<dbReference type="PANTHER" id="PTHR30363">
    <property type="entry name" value="HTH-TYPE TRANSCRIPTIONAL REGULATOR SRLR-RELATED"/>
    <property type="match status" value="1"/>
</dbReference>
<evidence type="ECO:0000256" key="1">
    <source>
        <dbReference type="ARBA" id="ARBA00023015"/>
    </source>
</evidence>
<dbReference type="STRING" id="112413.SAMN05421854_1011602"/>
<dbReference type="PRINTS" id="PR00037">
    <property type="entry name" value="HTHLACR"/>
</dbReference>
<evidence type="ECO:0000256" key="2">
    <source>
        <dbReference type="ARBA" id="ARBA00023125"/>
    </source>
</evidence>
<organism evidence="5 6">
    <name type="scientific">Amycolatopsis rubida</name>
    <dbReference type="NCBI Taxonomy" id="112413"/>
    <lineage>
        <taxon>Bacteria</taxon>
        <taxon>Bacillati</taxon>
        <taxon>Actinomycetota</taxon>
        <taxon>Actinomycetes</taxon>
        <taxon>Pseudonocardiales</taxon>
        <taxon>Pseudonocardiaceae</taxon>
        <taxon>Amycolatopsis</taxon>
    </lineage>
</organism>
<dbReference type="SUPFAM" id="SSF46785">
    <property type="entry name" value="Winged helix' DNA-binding domain"/>
    <property type="match status" value="1"/>
</dbReference>
<dbReference type="Proteomes" id="UP000199137">
    <property type="component" value="Unassembled WGS sequence"/>
</dbReference>
<name>A0A1I5GGV4_9PSEU</name>
<protein>
    <submittedName>
        <fullName evidence="5">Transcriptional regulator, DeoR family</fullName>
    </submittedName>
</protein>
<sequence length="283" mass="31638">MTELPWCASTFQWNRDNHGMSSEKPAAHPRENRQQKLTEHVFRQGSATIGELVDLLGVSMMTVHRDIDELSRRGLVRKYRGGVSAMPSTVFESNAEYRMNAHVDAKRVIAMHAVEQVEPGMSVLLDDSTSALALARLLVEVTPLTVATNYLAAIDVLKNVHELRLICIGGDYSPTHDSFLGMQSIESIERLSVDIAFVSTSAMSTSMSFHQEPEIVMIKRAMLAAARHKVLLMDHSKMKRTALHRLAALDDYDLLIVDEGADPHYVDEMRSRVEVQVAEDPEN</sequence>
<dbReference type="InterPro" id="IPR014036">
    <property type="entry name" value="DeoR-like_C"/>
</dbReference>
<dbReference type="PROSITE" id="PS51000">
    <property type="entry name" value="HTH_DEOR_2"/>
    <property type="match status" value="1"/>
</dbReference>
<dbReference type="SMART" id="SM00420">
    <property type="entry name" value="HTH_DEOR"/>
    <property type="match status" value="1"/>
</dbReference>
<evidence type="ECO:0000256" key="3">
    <source>
        <dbReference type="ARBA" id="ARBA00023163"/>
    </source>
</evidence>
<dbReference type="InterPro" id="IPR036390">
    <property type="entry name" value="WH_DNA-bd_sf"/>
</dbReference>
<reference evidence="6" key="1">
    <citation type="submission" date="2016-10" db="EMBL/GenBank/DDBJ databases">
        <authorList>
            <person name="Varghese N."/>
            <person name="Submissions S."/>
        </authorList>
    </citation>
    <scope>NUCLEOTIDE SEQUENCE [LARGE SCALE GENOMIC DNA]</scope>
    <source>
        <strain evidence="6">DSM 44637</strain>
    </source>
</reference>
<evidence type="ECO:0000313" key="6">
    <source>
        <dbReference type="Proteomes" id="UP000199137"/>
    </source>
</evidence>
<evidence type="ECO:0000259" key="4">
    <source>
        <dbReference type="PROSITE" id="PS51000"/>
    </source>
</evidence>
<dbReference type="Pfam" id="PF00455">
    <property type="entry name" value="DeoRC"/>
    <property type="match status" value="1"/>
</dbReference>
<evidence type="ECO:0000313" key="5">
    <source>
        <dbReference type="EMBL" id="SFO35182.1"/>
    </source>
</evidence>
<dbReference type="InterPro" id="IPR018356">
    <property type="entry name" value="Tscrpt_reg_HTH_DeoR_CS"/>
</dbReference>
<keyword evidence="2" id="KW-0238">DNA-binding</keyword>
<keyword evidence="3" id="KW-0804">Transcription</keyword>
<accession>A0A1I5GGV4</accession>
<proteinExistence type="predicted"/>
<dbReference type="PANTHER" id="PTHR30363:SF8">
    <property type="entry name" value="DEOXYRIBOSE OPERON REPRESSOR"/>
    <property type="match status" value="1"/>
</dbReference>
<dbReference type="SUPFAM" id="SSF100950">
    <property type="entry name" value="NagB/RpiA/CoA transferase-like"/>
    <property type="match status" value="1"/>
</dbReference>
<feature type="domain" description="HTH deoR-type" evidence="4">
    <location>
        <begin position="30"/>
        <end position="85"/>
    </location>
</feature>
<keyword evidence="1" id="KW-0805">Transcription regulation</keyword>